<feature type="transmembrane region" description="Helical" evidence="1">
    <location>
        <begin position="47"/>
        <end position="69"/>
    </location>
</feature>
<evidence type="ECO:0000313" key="3">
    <source>
        <dbReference type="Proteomes" id="UP001314263"/>
    </source>
</evidence>
<evidence type="ECO:0000313" key="2">
    <source>
        <dbReference type="EMBL" id="CAK0785664.1"/>
    </source>
</evidence>
<organism evidence="2 3">
    <name type="scientific">Coccomyxa viridis</name>
    <dbReference type="NCBI Taxonomy" id="1274662"/>
    <lineage>
        <taxon>Eukaryota</taxon>
        <taxon>Viridiplantae</taxon>
        <taxon>Chlorophyta</taxon>
        <taxon>core chlorophytes</taxon>
        <taxon>Trebouxiophyceae</taxon>
        <taxon>Trebouxiophyceae incertae sedis</taxon>
        <taxon>Coccomyxaceae</taxon>
        <taxon>Coccomyxa</taxon>
    </lineage>
</organism>
<reference evidence="2 3" key="1">
    <citation type="submission" date="2023-10" db="EMBL/GenBank/DDBJ databases">
        <authorList>
            <person name="Maclean D."/>
            <person name="Macfadyen A."/>
        </authorList>
    </citation>
    <scope>NUCLEOTIDE SEQUENCE [LARGE SCALE GENOMIC DNA]</scope>
</reference>
<accession>A0AAV1IF07</accession>
<keyword evidence="1" id="KW-1133">Transmembrane helix</keyword>
<protein>
    <recommendedName>
        <fullName evidence="4">Secreted protein</fullName>
    </recommendedName>
</protein>
<keyword evidence="1" id="KW-0472">Membrane</keyword>
<evidence type="ECO:0000256" key="1">
    <source>
        <dbReference type="SAM" id="Phobius"/>
    </source>
</evidence>
<comment type="caution">
    <text evidence="2">The sequence shown here is derived from an EMBL/GenBank/DDBJ whole genome shotgun (WGS) entry which is preliminary data.</text>
</comment>
<dbReference type="AlphaFoldDB" id="A0AAV1IF07"/>
<sequence length="101" mass="10926">MHPMCMWASKLLAALAGVNFLRCCSCSLMALVALKNALHMRWPECAILSHSLLHSLLLMILSCSSLLLITSRWPGLPRCIALSSAGCSEQHAAYEGLVACL</sequence>
<keyword evidence="3" id="KW-1185">Reference proteome</keyword>
<dbReference type="Proteomes" id="UP001314263">
    <property type="component" value="Unassembled WGS sequence"/>
</dbReference>
<proteinExistence type="predicted"/>
<name>A0AAV1IF07_9CHLO</name>
<keyword evidence="1" id="KW-0812">Transmembrane</keyword>
<dbReference type="EMBL" id="CAUYUE010000013">
    <property type="protein sequence ID" value="CAK0785664.1"/>
    <property type="molecule type" value="Genomic_DNA"/>
</dbReference>
<gene>
    <name evidence="2" type="ORF">CVIRNUC_008875</name>
</gene>
<evidence type="ECO:0008006" key="4">
    <source>
        <dbReference type="Google" id="ProtNLM"/>
    </source>
</evidence>